<proteinExistence type="predicted"/>
<protein>
    <recommendedName>
        <fullName evidence="4">Prepilin-type N-terminal cleavage/methylation domain-containing protein</fullName>
    </recommendedName>
</protein>
<dbReference type="RefSeq" id="WP_344755262.1">
    <property type="nucleotide sequence ID" value="NZ_BAABBW010000004.1"/>
</dbReference>
<keyword evidence="3" id="KW-1185">Reference proteome</keyword>
<dbReference type="Proteomes" id="UP001501079">
    <property type="component" value="Unassembled WGS sequence"/>
</dbReference>
<sequence length="197" mass="20683">MRAAPDHHVATEDGFTLVELLIYTMLLAIVLVIVGGFMFNSISSSNTIRTTSQASTEGQLIASSLQAGIENATAVTGTDYPDGSALVMARVATRGATLDWQCEAWYYSAADKAVYTTTTHPAVAITLPTGGPKGSWSLLGDGIVPVTDGTGPLALHGTSYSASLDIDLPVTKSQPVHIEMTAYMRTDPSELVSAPCF</sequence>
<organism evidence="2 3">
    <name type="scientific">Gryllotalpicola koreensis</name>
    <dbReference type="NCBI Taxonomy" id="993086"/>
    <lineage>
        <taxon>Bacteria</taxon>
        <taxon>Bacillati</taxon>
        <taxon>Actinomycetota</taxon>
        <taxon>Actinomycetes</taxon>
        <taxon>Micrococcales</taxon>
        <taxon>Microbacteriaceae</taxon>
        <taxon>Gryllotalpicola</taxon>
    </lineage>
</organism>
<evidence type="ECO:0000256" key="1">
    <source>
        <dbReference type="SAM" id="Phobius"/>
    </source>
</evidence>
<name>A0ABP8A4L6_9MICO</name>
<keyword evidence="1" id="KW-0812">Transmembrane</keyword>
<evidence type="ECO:0008006" key="4">
    <source>
        <dbReference type="Google" id="ProtNLM"/>
    </source>
</evidence>
<evidence type="ECO:0000313" key="3">
    <source>
        <dbReference type="Proteomes" id="UP001501079"/>
    </source>
</evidence>
<reference evidence="3" key="1">
    <citation type="journal article" date="2019" name="Int. J. Syst. Evol. Microbiol.">
        <title>The Global Catalogue of Microorganisms (GCM) 10K type strain sequencing project: providing services to taxonomists for standard genome sequencing and annotation.</title>
        <authorList>
            <consortium name="The Broad Institute Genomics Platform"/>
            <consortium name="The Broad Institute Genome Sequencing Center for Infectious Disease"/>
            <person name="Wu L."/>
            <person name="Ma J."/>
        </authorList>
    </citation>
    <scope>NUCLEOTIDE SEQUENCE [LARGE SCALE GENOMIC DNA]</scope>
    <source>
        <strain evidence="3">JCM 17591</strain>
    </source>
</reference>
<feature type="transmembrane region" description="Helical" evidence="1">
    <location>
        <begin position="20"/>
        <end position="39"/>
    </location>
</feature>
<gene>
    <name evidence="2" type="ORF">GCM10022287_26980</name>
</gene>
<comment type="caution">
    <text evidence="2">The sequence shown here is derived from an EMBL/GenBank/DDBJ whole genome shotgun (WGS) entry which is preliminary data.</text>
</comment>
<accession>A0ABP8A4L6</accession>
<keyword evidence="1" id="KW-1133">Transmembrane helix</keyword>
<keyword evidence="1" id="KW-0472">Membrane</keyword>
<evidence type="ECO:0000313" key="2">
    <source>
        <dbReference type="EMBL" id="GAA4177738.1"/>
    </source>
</evidence>
<dbReference type="EMBL" id="BAABBW010000004">
    <property type="protein sequence ID" value="GAA4177738.1"/>
    <property type="molecule type" value="Genomic_DNA"/>
</dbReference>